<dbReference type="Gene3D" id="1.25.40.20">
    <property type="entry name" value="Ankyrin repeat-containing domain"/>
    <property type="match status" value="1"/>
</dbReference>
<sequence length="143" mass="15091">MNATAPSPDDLTPDALLDLARHGETLALMAALDSGQPLEATTRDGTTLLMLAAFYGNTESVAALVARGAKLDVVDNRGRTALSGAIFKGEERVARLLLAVGANPDLGTPNARDTAVECHQERVFQPDPELDAALRSELGHAFR</sequence>
<protein>
    <submittedName>
        <fullName evidence="3">Uncharacterized protein</fullName>
    </submittedName>
</protein>
<comment type="caution">
    <text evidence="3">The sequence shown here is derived from an EMBL/GenBank/DDBJ whole genome shotgun (WGS) entry which is preliminary data.</text>
</comment>
<proteinExistence type="predicted"/>
<organism evidence="3">
    <name type="scientific">bioreactor metagenome</name>
    <dbReference type="NCBI Taxonomy" id="1076179"/>
    <lineage>
        <taxon>unclassified sequences</taxon>
        <taxon>metagenomes</taxon>
        <taxon>ecological metagenomes</taxon>
    </lineage>
</organism>
<evidence type="ECO:0000256" key="2">
    <source>
        <dbReference type="ARBA" id="ARBA00023043"/>
    </source>
</evidence>
<dbReference type="InterPro" id="IPR002110">
    <property type="entry name" value="Ankyrin_rpt"/>
</dbReference>
<keyword evidence="1" id="KW-0677">Repeat</keyword>
<dbReference type="EMBL" id="VSSQ01012798">
    <property type="protein sequence ID" value="MPM50065.1"/>
    <property type="molecule type" value="Genomic_DNA"/>
</dbReference>
<accession>A0A645AA21</accession>
<keyword evidence="2" id="KW-0040">ANK repeat</keyword>
<evidence type="ECO:0000313" key="3">
    <source>
        <dbReference type="EMBL" id="MPM50065.1"/>
    </source>
</evidence>
<dbReference type="SUPFAM" id="SSF48403">
    <property type="entry name" value="Ankyrin repeat"/>
    <property type="match status" value="1"/>
</dbReference>
<gene>
    <name evidence="3" type="ORF">SDC9_96799</name>
</gene>
<dbReference type="Pfam" id="PF12796">
    <property type="entry name" value="Ank_2"/>
    <property type="match status" value="1"/>
</dbReference>
<dbReference type="PANTHER" id="PTHR24198">
    <property type="entry name" value="ANKYRIN REPEAT AND PROTEIN KINASE DOMAIN-CONTAINING PROTEIN"/>
    <property type="match status" value="1"/>
</dbReference>
<evidence type="ECO:0000256" key="1">
    <source>
        <dbReference type="ARBA" id="ARBA00022737"/>
    </source>
</evidence>
<dbReference type="PROSITE" id="PS50088">
    <property type="entry name" value="ANK_REPEAT"/>
    <property type="match status" value="2"/>
</dbReference>
<dbReference type="PANTHER" id="PTHR24198:SF165">
    <property type="entry name" value="ANKYRIN REPEAT-CONTAINING PROTEIN-RELATED"/>
    <property type="match status" value="1"/>
</dbReference>
<dbReference type="InterPro" id="IPR036770">
    <property type="entry name" value="Ankyrin_rpt-contain_sf"/>
</dbReference>
<dbReference type="AlphaFoldDB" id="A0A645AA21"/>
<name>A0A645AA21_9ZZZZ</name>
<dbReference type="SMART" id="SM00248">
    <property type="entry name" value="ANK"/>
    <property type="match status" value="2"/>
</dbReference>
<dbReference type="PROSITE" id="PS50297">
    <property type="entry name" value="ANK_REP_REGION"/>
    <property type="match status" value="2"/>
</dbReference>
<reference evidence="3" key="1">
    <citation type="submission" date="2019-08" db="EMBL/GenBank/DDBJ databases">
        <authorList>
            <person name="Kucharzyk K."/>
            <person name="Murdoch R.W."/>
            <person name="Higgins S."/>
            <person name="Loffler F."/>
        </authorList>
    </citation>
    <scope>NUCLEOTIDE SEQUENCE</scope>
</reference>